<dbReference type="PANTHER" id="PTHR47106">
    <property type="entry name" value="COILED-COIL-HELIX-COILED-COIL-HELIX DOMAIN-CONTAINING PROTEIN 5"/>
    <property type="match status" value="1"/>
</dbReference>
<dbReference type="Proteomes" id="UP001166093">
    <property type="component" value="Unassembled WGS sequence"/>
</dbReference>
<sequence>RQAAMEITAKYCRKEMEDYGMCVASNPSSWQQDCHQLKVKVAHCTSSHPVIQKIRSDCSEPFSAFEQCLKLNQTSVGNCSEHISKFLACAETVKLASLGTKPQCLIAMHYRVTTPHEPAVPLVFPAKRSQQTWSLL</sequence>
<keyword evidence="3" id="KW-1185">Reference proteome</keyword>
<evidence type="ECO:0000313" key="3">
    <source>
        <dbReference type="Proteomes" id="UP001166093"/>
    </source>
</evidence>
<organism evidence="2 3">
    <name type="scientific">Polyodon spathula</name>
    <name type="common">North American paddlefish</name>
    <name type="synonym">Squalus spathula</name>
    <dbReference type="NCBI Taxonomy" id="7913"/>
    <lineage>
        <taxon>Eukaryota</taxon>
        <taxon>Metazoa</taxon>
        <taxon>Chordata</taxon>
        <taxon>Craniata</taxon>
        <taxon>Vertebrata</taxon>
        <taxon>Euteleostomi</taxon>
        <taxon>Actinopterygii</taxon>
        <taxon>Chondrostei</taxon>
        <taxon>Acipenseriformes</taxon>
        <taxon>Polyodontidae</taxon>
        <taxon>Polyodon</taxon>
    </lineage>
</organism>
<dbReference type="InterPro" id="IPR031731">
    <property type="entry name" value="CX9C"/>
</dbReference>
<protein>
    <submittedName>
        <fullName evidence="2">CHCH5 protein</fullName>
    </submittedName>
</protein>
<feature type="non-terminal residue" evidence="2">
    <location>
        <position position="136"/>
    </location>
</feature>
<evidence type="ECO:0000313" key="2">
    <source>
        <dbReference type="EMBL" id="MBN3284746.1"/>
    </source>
</evidence>
<gene>
    <name evidence="2" type="primary">Chchd5</name>
    <name evidence="2" type="ORF">GTO93_0018576</name>
</gene>
<name>A0ABS2YDF1_POLSP</name>
<reference evidence="2" key="1">
    <citation type="journal article" date="2021" name="Cell">
        <title>Tracing the genetic footprints of vertebrate landing in non-teleost ray-finned fishes.</title>
        <authorList>
            <person name="Bi X."/>
            <person name="Wang K."/>
            <person name="Yang L."/>
            <person name="Pan H."/>
            <person name="Jiang H."/>
            <person name="Wei Q."/>
            <person name="Fang M."/>
            <person name="Yu H."/>
            <person name="Zhu C."/>
            <person name="Cai Y."/>
            <person name="He Y."/>
            <person name="Gan X."/>
            <person name="Zeng H."/>
            <person name="Yu D."/>
            <person name="Zhu Y."/>
            <person name="Jiang H."/>
            <person name="Qiu Q."/>
            <person name="Yang H."/>
            <person name="Zhang Y.E."/>
            <person name="Wang W."/>
            <person name="Zhu M."/>
            <person name="He S."/>
            <person name="Zhang G."/>
        </authorList>
    </citation>
    <scope>NUCLEOTIDE SEQUENCE</scope>
    <source>
        <strain evidence="2">Pddl_001</strain>
    </source>
</reference>
<comment type="caution">
    <text evidence="2">The sequence shown here is derived from an EMBL/GenBank/DDBJ whole genome shotgun (WGS) entry which is preliminary data.</text>
</comment>
<dbReference type="Gene3D" id="1.10.287.2900">
    <property type="match status" value="2"/>
</dbReference>
<evidence type="ECO:0000259" key="1">
    <source>
        <dbReference type="Pfam" id="PF16860"/>
    </source>
</evidence>
<dbReference type="Pfam" id="PF16860">
    <property type="entry name" value="CX9C"/>
    <property type="match status" value="1"/>
</dbReference>
<dbReference type="PANTHER" id="PTHR47106:SF1">
    <property type="entry name" value="COILED-COIL-HELIX-COILED-COIL-HELIX DOMAIN-CONTAINING PROTEIN 5"/>
    <property type="match status" value="1"/>
</dbReference>
<accession>A0ABS2YDF1</accession>
<dbReference type="InterPro" id="IPR052848">
    <property type="entry name" value="CHCH_domain-containing_protein"/>
</dbReference>
<feature type="domain" description="IMS import disulfide relay-system CHCH-CHCH-like Cx9C" evidence="1">
    <location>
        <begin position="5"/>
        <end position="49"/>
    </location>
</feature>
<proteinExistence type="predicted"/>
<feature type="non-terminal residue" evidence="2">
    <location>
        <position position="1"/>
    </location>
</feature>
<dbReference type="PROSITE" id="PS51808">
    <property type="entry name" value="CHCH"/>
    <property type="match status" value="1"/>
</dbReference>
<dbReference type="EMBL" id="JAAWVQ010139458">
    <property type="protein sequence ID" value="MBN3284746.1"/>
    <property type="molecule type" value="Genomic_DNA"/>
</dbReference>